<dbReference type="AlphaFoldDB" id="A0A8J7EXN8"/>
<evidence type="ECO:0000259" key="6">
    <source>
        <dbReference type="Pfam" id="PF04542"/>
    </source>
</evidence>
<dbReference type="InterPro" id="IPR013249">
    <property type="entry name" value="RNA_pol_sigma70_r4_t2"/>
</dbReference>
<dbReference type="InterPro" id="IPR039425">
    <property type="entry name" value="RNA_pol_sigma-70-like"/>
</dbReference>
<dbReference type="Pfam" id="PF04542">
    <property type="entry name" value="Sigma70_r2"/>
    <property type="match status" value="1"/>
</dbReference>
<keyword evidence="4" id="KW-0238">DNA-binding</keyword>
<dbReference type="Pfam" id="PF08281">
    <property type="entry name" value="Sigma70_r4_2"/>
    <property type="match status" value="1"/>
</dbReference>
<keyword evidence="2" id="KW-0805">Transcription regulation</keyword>
<dbReference type="InterPro" id="IPR013324">
    <property type="entry name" value="RNA_pol_sigma_r3/r4-like"/>
</dbReference>
<dbReference type="GO" id="GO:0003677">
    <property type="term" value="F:DNA binding"/>
    <property type="evidence" value="ECO:0007669"/>
    <property type="project" value="UniProtKB-KW"/>
</dbReference>
<protein>
    <submittedName>
        <fullName evidence="8">RNA polymerase sigma factor</fullName>
    </submittedName>
</protein>
<dbReference type="InterPro" id="IPR013325">
    <property type="entry name" value="RNA_pol_sigma_r2"/>
</dbReference>
<evidence type="ECO:0000313" key="8">
    <source>
        <dbReference type="EMBL" id="MBE9212016.1"/>
    </source>
</evidence>
<reference evidence="8" key="1">
    <citation type="submission" date="2020-10" db="EMBL/GenBank/DDBJ databases">
        <authorList>
            <person name="Castelo-Branco R."/>
            <person name="Eusebio N."/>
            <person name="Adriana R."/>
            <person name="Vieira A."/>
            <person name="Brugerolle De Fraissinette N."/>
            <person name="Rezende De Castro R."/>
            <person name="Schneider M.P."/>
            <person name="Vasconcelos V."/>
            <person name="Leao P.N."/>
        </authorList>
    </citation>
    <scope>NUCLEOTIDE SEQUENCE</scope>
    <source>
        <strain evidence="8">LEGE 06105</strain>
    </source>
</reference>
<dbReference type="CDD" id="cd06171">
    <property type="entry name" value="Sigma70_r4"/>
    <property type="match status" value="1"/>
</dbReference>
<name>A0A8J7EXN8_9CYAN</name>
<gene>
    <name evidence="8" type="ORF">IQ247_04690</name>
</gene>
<comment type="caution">
    <text evidence="8">The sequence shown here is derived from an EMBL/GenBank/DDBJ whole genome shotgun (WGS) entry which is preliminary data.</text>
</comment>
<dbReference type="SUPFAM" id="SSF88659">
    <property type="entry name" value="Sigma3 and sigma4 domains of RNA polymerase sigma factors"/>
    <property type="match status" value="1"/>
</dbReference>
<evidence type="ECO:0000313" key="9">
    <source>
        <dbReference type="Proteomes" id="UP000620559"/>
    </source>
</evidence>
<dbReference type="PANTHER" id="PTHR43133">
    <property type="entry name" value="RNA POLYMERASE ECF-TYPE SIGMA FACTO"/>
    <property type="match status" value="1"/>
</dbReference>
<keyword evidence="3" id="KW-0731">Sigma factor</keyword>
<keyword evidence="9" id="KW-1185">Reference proteome</keyword>
<evidence type="ECO:0000256" key="1">
    <source>
        <dbReference type="ARBA" id="ARBA00010641"/>
    </source>
</evidence>
<dbReference type="InterPro" id="IPR014284">
    <property type="entry name" value="RNA_pol_sigma-70_dom"/>
</dbReference>
<dbReference type="Proteomes" id="UP000620559">
    <property type="component" value="Unassembled WGS sequence"/>
</dbReference>
<dbReference type="RefSeq" id="WP_193917536.1">
    <property type="nucleotide sequence ID" value="NZ_JADEWL010000009.1"/>
</dbReference>
<dbReference type="NCBIfam" id="TIGR02937">
    <property type="entry name" value="sigma70-ECF"/>
    <property type="match status" value="1"/>
</dbReference>
<dbReference type="InterPro" id="IPR036388">
    <property type="entry name" value="WH-like_DNA-bd_sf"/>
</dbReference>
<dbReference type="InterPro" id="IPR007627">
    <property type="entry name" value="RNA_pol_sigma70_r2"/>
</dbReference>
<dbReference type="Gene3D" id="1.10.10.10">
    <property type="entry name" value="Winged helix-like DNA-binding domain superfamily/Winged helix DNA-binding domain"/>
    <property type="match status" value="1"/>
</dbReference>
<organism evidence="8 9">
    <name type="scientific">Plectonema cf. radiosum LEGE 06105</name>
    <dbReference type="NCBI Taxonomy" id="945769"/>
    <lineage>
        <taxon>Bacteria</taxon>
        <taxon>Bacillati</taxon>
        <taxon>Cyanobacteriota</taxon>
        <taxon>Cyanophyceae</taxon>
        <taxon>Oscillatoriophycideae</taxon>
        <taxon>Oscillatoriales</taxon>
        <taxon>Microcoleaceae</taxon>
        <taxon>Plectonema</taxon>
    </lineage>
</organism>
<sequence length="324" mass="37082">MSNQIAAISQQKDCADFWLLWQEHQNYLYHRCLGWMGGNPTEAEDALSRAMLKASEKVQEYAGKITNYKGWLTRLTHNLCVDIHRQHSRSANQVEDIEAIGDEQALVCSEDTPEIILETQEKNIQIRRAIENLPSRLRETFALHFYQQLSYREIAQQQEISYDNVCKRISQARKILREELREYFIGEDERDRDLYTDNLSTVIATAGSNLKLLEIDNKSESPTDSSVLQAATESVSEEVSQESGGVTEYVVSVAVEESQEESVAIVEGFEEKMREFLTVAILVLMEFDETGVLVQEQYFEAEFVRVCSDSLGVWCHAPPDQMMC</sequence>
<dbReference type="SUPFAM" id="SSF88946">
    <property type="entry name" value="Sigma2 domain of RNA polymerase sigma factors"/>
    <property type="match status" value="1"/>
</dbReference>
<dbReference type="EMBL" id="JADEWL010000009">
    <property type="protein sequence ID" value="MBE9212016.1"/>
    <property type="molecule type" value="Genomic_DNA"/>
</dbReference>
<feature type="domain" description="RNA polymerase sigma factor 70 region 4 type 2" evidence="7">
    <location>
        <begin position="125"/>
        <end position="175"/>
    </location>
</feature>
<dbReference type="GO" id="GO:0016987">
    <property type="term" value="F:sigma factor activity"/>
    <property type="evidence" value="ECO:0007669"/>
    <property type="project" value="UniProtKB-KW"/>
</dbReference>
<dbReference type="GO" id="GO:0006352">
    <property type="term" value="P:DNA-templated transcription initiation"/>
    <property type="evidence" value="ECO:0007669"/>
    <property type="project" value="InterPro"/>
</dbReference>
<evidence type="ECO:0000256" key="5">
    <source>
        <dbReference type="ARBA" id="ARBA00023163"/>
    </source>
</evidence>
<accession>A0A8J7EXN8</accession>
<evidence type="ECO:0000259" key="7">
    <source>
        <dbReference type="Pfam" id="PF08281"/>
    </source>
</evidence>
<evidence type="ECO:0000256" key="4">
    <source>
        <dbReference type="ARBA" id="ARBA00023125"/>
    </source>
</evidence>
<comment type="similarity">
    <text evidence="1">Belongs to the sigma-70 factor family. ECF subfamily.</text>
</comment>
<feature type="domain" description="RNA polymerase sigma-70 region 2" evidence="6">
    <location>
        <begin position="20"/>
        <end position="89"/>
    </location>
</feature>
<evidence type="ECO:0000256" key="2">
    <source>
        <dbReference type="ARBA" id="ARBA00023015"/>
    </source>
</evidence>
<keyword evidence="5" id="KW-0804">Transcription</keyword>
<proteinExistence type="inferred from homology"/>
<evidence type="ECO:0000256" key="3">
    <source>
        <dbReference type="ARBA" id="ARBA00023082"/>
    </source>
</evidence>
<dbReference type="Gene3D" id="1.10.1740.10">
    <property type="match status" value="1"/>
</dbReference>
<dbReference type="PANTHER" id="PTHR43133:SF8">
    <property type="entry name" value="RNA POLYMERASE SIGMA FACTOR HI_1459-RELATED"/>
    <property type="match status" value="1"/>
</dbReference>